<evidence type="ECO:0000256" key="4">
    <source>
        <dbReference type="ARBA" id="ARBA00023159"/>
    </source>
</evidence>
<gene>
    <name evidence="8" type="ORF">Sant_1545</name>
</gene>
<evidence type="ECO:0000256" key="3">
    <source>
        <dbReference type="ARBA" id="ARBA00023125"/>
    </source>
</evidence>
<dbReference type="KEGG" id="sod:Sant_1545"/>
<dbReference type="InterPro" id="IPR000847">
    <property type="entry name" value="LysR_HTH_N"/>
</dbReference>
<dbReference type="Pfam" id="PF00126">
    <property type="entry name" value="HTH_1"/>
    <property type="match status" value="1"/>
</dbReference>
<keyword evidence="4" id="KW-0010">Activator</keyword>
<sequence length="330" mass="35842">MNLRRLKYFVKSIEIGSLTQAAEVLFVAQPALSQQLSVLENELKQTLLIRNKRGVQPTEAGKVLYRKAQLILHLCEQAHEEVQTAGQNLSGSVSIGLAQCSMAEHLAIPLLKAVREAYPDISLNLNQNSGVRQSELVMNGNLDLALLGTSLYGTAMPHGIRFSTLLEEELYFVSSRLAADKAQIGLEDIIDRALILPNRNHFLRKTVDDAFIQFGSTPRVVAEISTHVTLNEAVIAGIGSTILPASVALQLSDTSPALHHARIKPVLLTPLALCESKSLSLSLPAQAVKQTILDIVTQHALSVRMRQEMRGAQAHATRPAGLIPAGTPLR</sequence>
<dbReference type="InterPro" id="IPR036390">
    <property type="entry name" value="WH_DNA-bd_sf"/>
</dbReference>
<proteinExistence type="inferred from homology"/>
<evidence type="ECO:0000256" key="2">
    <source>
        <dbReference type="ARBA" id="ARBA00023015"/>
    </source>
</evidence>
<keyword evidence="3" id="KW-0238">DNA-binding</keyword>
<evidence type="ECO:0000256" key="5">
    <source>
        <dbReference type="ARBA" id="ARBA00023163"/>
    </source>
</evidence>
<protein>
    <submittedName>
        <fullName evidence="8">Nitrogen assimilation transcriptional regulator</fullName>
    </submittedName>
</protein>
<reference evidence="8 9" key="1">
    <citation type="journal article" date="2014" name="Genome Biol. Evol.">
        <title>Genome degeneration and adaptation in a nascent stage of symbiosis.</title>
        <authorList>
            <person name="Oakeson K.F."/>
            <person name="Gil R."/>
            <person name="Clayton A.L."/>
            <person name="Dunn D.M."/>
            <person name="von Niederhausern A.C."/>
            <person name="Hamil C."/>
            <person name="Aoyagi A."/>
            <person name="Duval B."/>
            <person name="Baca A."/>
            <person name="Silva F.J."/>
            <person name="Vallier A."/>
            <person name="Jackson D.G."/>
            <person name="Latorre A."/>
            <person name="Weiss R.B."/>
            <person name="Heddi A."/>
            <person name="Moya A."/>
            <person name="Dale C."/>
        </authorList>
    </citation>
    <scope>NUCLEOTIDE SEQUENCE [LARGE SCALE GENOMIC DNA]</scope>
    <source>
        <strain evidence="8 9">HS1</strain>
    </source>
</reference>
<dbReference type="OrthoDB" id="8479357at2"/>
<dbReference type="AlphaFoldDB" id="W0HWS6"/>
<evidence type="ECO:0000313" key="9">
    <source>
        <dbReference type="Proteomes" id="UP000019028"/>
    </source>
</evidence>
<dbReference type="Gene3D" id="1.10.10.10">
    <property type="entry name" value="Winged helix-like DNA-binding domain superfamily/Winged helix DNA-binding domain"/>
    <property type="match status" value="1"/>
</dbReference>
<dbReference type="Gene3D" id="3.40.190.290">
    <property type="match status" value="1"/>
</dbReference>
<organism evidence="8 9">
    <name type="scientific">Sodalis praecaptivus</name>
    <dbReference type="NCBI Taxonomy" id="1239307"/>
    <lineage>
        <taxon>Bacteria</taxon>
        <taxon>Pseudomonadati</taxon>
        <taxon>Pseudomonadota</taxon>
        <taxon>Gammaproteobacteria</taxon>
        <taxon>Enterobacterales</taxon>
        <taxon>Bruguierivoracaceae</taxon>
        <taxon>Sodalis</taxon>
    </lineage>
</organism>
<accession>W0HWS6</accession>
<dbReference type="PRINTS" id="PR00039">
    <property type="entry name" value="HTHLYSR"/>
</dbReference>
<dbReference type="RefSeq" id="WP_025421737.1">
    <property type="nucleotide sequence ID" value="NZ_CP006569.1"/>
</dbReference>
<dbReference type="NCBIfam" id="NF008410">
    <property type="entry name" value="PRK11233.1"/>
    <property type="match status" value="1"/>
</dbReference>
<feature type="domain" description="HTH lysR-type" evidence="7">
    <location>
        <begin position="1"/>
        <end position="58"/>
    </location>
</feature>
<keyword evidence="2" id="KW-0805">Transcription regulation</keyword>
<evidence type="ECO:0000256" key="6">
    <source>
        <dbReference type="SAM" id="MobiDB-lite"/>
    </source>
</evidence>
<keyword evidence="5" id="KW-0804">Transcription</keyword>
<evidence type="ECO:0000259" key="7">
    <source>
        <dbReference type="PROSITE" id="PS50931"/>
    </source>
</evidence>
<evidence type="ECO:0000256" key="1">
    <source>
        <dbReference type="ARBA" id="ARBA00009437"/>
    </source>
</evidence>
<dbReference type="EMBL" id="CP006569">
    <property type="protein sequence ID" value="AHF76603.1"/>
    <property type="molecule type" value="Genomic_DNA"/>
</dbReference>
<dbReference type="HOGENOM" id="CLU_039613_6_5_6"/>
<keyword evidence="9" id="KW-1185">Reference proteome</keyword>
<dbReference type="FunFam" id="1.10.10.10:FF:000001">
    <property type="entry name" value="LysR family transcriptional regulator"/>
    <property type="match status" value="1"/>
</dbReference>
<dbReference type="GO" id="GO:0003700">
    <property type="term" value="F:DNA-binding transcription factor activity"/>
    <property type="evidence" value="ECO:0007669"/>
    <property type="project" value="InterPro"/>
</dbReference>
<dbReference type="GO" id="GO:2000142">
    <property type="term" value="P:regulation of DNA-templated transcription initiation"/>
    <property type="evidence" value="ECO:0007669"/>
    <property type="project" value="TreeGrafter"/>
</dbReference>
<comment type="similarity">
    <text evidence="1">Belongs to the LysR transcriptional regulatory family.</text>
</comment>
<dbReference type="GO" id="GO:0003677">
    <property type="term" value="F:DNA binding"/>
    <property type="evidence" value="ECO:0007669"/>
    <property type="project" value="UniProtKB-KW"/>
</dbReference>
<feature type="region of interest" description="Disordered" evidence="6">
    <location>
        <begin position="310"/>
        <end position="330"/>
    </location>
</feature>
<dbReference type="InterPro" id="IPR005119">
    <property type="entry name" value="LysR_subst-bd"/>
</dbReference>
<dbReference type="SUPFAM" id="SSF53850">
    <property type="entry name" value="Periplasmic binding protein-like II"/>
    <property type="match status" value="1"/>
</dbReference>
<dbReference type="SUPFAM" id="SSF46785">
    <property type="entry name" value="Winged helix' DNA-binding domain"/>
    <property type="match status" value="1"/>
</dbReference>
<name>W0HWS6_9GAMM</name>
<dbReference type="Pfam" id="PF03466">
    <property type="entry name" value="LysR_substrate"/>
    <property type="match status" value="1"/>
</dbReference>
<dbReference type="PATRIC" id="fig|1239307.3.peg.1679"/>
<dbReference type="PANTHER" id="PTHR30293:SF0">
    <property type="entry name" value="NITROGEN ASSIMILATION REGULATORY PROTEIN NAC"/>
    <property type="match status" value="1"/>
</dbReference>
<dbReference type="InterPro" id="IPR036388">
    <property type="entry name" value="WH-like_DNA-bd_sf"/>
</dbReference>
<dbReference type="PANTHER" id="PTHR30293">
    <property type="entry name" value="TRANSCRIPTIONAL REGULATORY PROTEIN NAC-RELATED"/>
    <property type="match status" value="1"/>
</dbReference>
<evidence type="ECO:0000313" key="8">
    <source>
        <dbReference type="EMBL" id="AHF76603.1"/>
    </source>
</evidence>
<dbReference type="Proteomes" id="UP000019028">
    <property type="component" value="Chromosome"/>
</dbReference>
<dbReference type="PROSITE" id="PS50931">
    <property type="entry name" value="HTH_LYSR"/>
    <property type="match status" value="1"/>
</dbReference>